<dbReference type="PANTHER" id="PTHR44196:SF1">
    <property type="entry name" value="DEHYDROGENASE_REDUCTASE SDR FAMILY MEMBER 7B"/>
    <property type="match status" value="1"/>
</dbReference>
<sequence length="223" mass="23719">MRPSALITGGGRGVGAAIARELASSHDLLLGGRRAESLRAICEEIPEAAPWPVDLLDHEAVATACSSIDRLDVLVHNAGLAELGTIADGGIAQWREMFESNVVAVVELTRLLLPALRAANGHVVLLNSGAGLNAKAGWGAYAASKFALRAFSDVLRQEEPALRVTSVHPGRIDTDMQRAIVASEGRTYEPERFLKASTVARAVRQAVQTPADAHPTEIVLRPR</sequence>
<dbReference type="EMBL" id="CP106982">
    <property type="protein sequence ID" value="UYF94475.1"/>
    <property type="molecule type" value="Genomic_DNA"/>
</dbReference>
<dbReference type="RefSeq" id="WP_231772245.1">
    <property type="nucleotide sequence ID" value="NZ_CP088969.1"/>
</dbReference>
<dbReference type="SUPFAM" id="SSF51735">
    <property type="entry name" value="NAD(P)-binding Rossmann-fold domains"/>
    <property type="match status" value="1"/>
</dbReference>
<protein>
    <submittedName>
        <fullName evidence="5">SDR family oxidoreductase</fullName>
    </submittedName>
</protein>
<dbReference type="GeneID" id="83619046"/>
<comment type="similarity">
    <text evidence="1 3">Belongs to the short-chain dehydrogenases/reductases (SDR) family.</text>
</comment>
<dbReference type="SMART" id="SM00822">
    <property type="entry name" value="PKS_KR"/>
    <property type="match status" value="1"/>
</dbReference>
<evidence type="ECO:0000256" key="2">
    <source>
        <dbReference type="ARBA" id="ARBA00023002"/>
    </source>
</evidence>
<keyword evidence="2" id="KW-0560">Oxidoreductase</keyword>
<dbReference type="NCBIfam" id="NF006073">
    <property type="entry name" value="PRK08219.1"/>
    <property type="match status" value="1"/>
</dbReference>
<dbReference type="PROSITE" id="PS00061">
    <property type="entry name" value="ADH_SHORT"/>
    <property type="match status" value="1"/>
</dbReference>
<proteinExistence type="inferred from homology"/>
<dbReference type="InterPro" id="IPR002347">
    <property type="entry name" value="SDR_fam"/>
</dbReference>
<name>A0AA46SA86_9NOCA</name>
<reference evidence="5" key="1">
    <citation type="submission" date="2022-09" db="EMBL/GenBank/DDBJ databases">
        <title>The genome sequence of Rhodococcus aetherivorans N1.</title>
        <authorList>
            <person name="Jiang W."/>
        </authorList>
    </citation>
    <scope>NUCLEOTIDE SEQUENCE</scope>
    <source>
        <strain evidence="5">N1</strain>
    </source>
</reference>
<dbReference type="GO" id="GO:0016491">
    <property type="term" value="F:oxidoreductase activity"/>
    <property type="evidence" value="ECO:0007669"/>
    <property type="project" value="UniProtKB-KW"/>
</dbReference>
<evidence type="ECO:0000313" key="6">
    <source>
        <dbReference type="Proteomes" id="UP001163947"/>
    </source>
</evidence>
<dbReference type="Gene3D" id="3.40.50.720">
    <property type="entry name" value="NAD(P)-binding Rossmann-like Domain"/>
    <property type="match status" value="1"/>
</dbReference>
<dbReference type="InterPro" id="IPR057326">
    <property type="entry name" value="KR_dom"/>
</dbReference>
<accession>A0AA46SA86</accession>
<gene>
    <name evidence="5" type="ORF">OCS65_01470</name>
</gene>
<evidence type="ECO:0000259" key="4">
    <source>
        <dbReference type="SMART" id="SM00822"/>
    </source>
</evidence>
<organism evidence="5 6">
    <name type="scientific">Rhodococcus aetherivorans</name>
    <dbReference type="NCBI Taxonomy" id="191292"/>
    <lineage>
        <taxon>Bacteria</taxon>
        <taxon>Bacillati</taxon>
        <taxon>Actinomycetota</taxon>
        <taxon>Actinomycetes</taxon>
        <taxon>Mycobacteriales</taxon>
        <taxon>Nocardiaceae</taxon>
        <taxon>Rhodococcus</taxon>
    </lineage>
</organism>
<feature type="domain" description="Ketoreductase" evidence="4">
    <location>
        <begin position="3"/>
        <end position="175"/>
    </location>
</feature>
<dbReference type="InterPro" id="IPR020904">
    <property type="entry name" value="Sc_DH/Rdtase_CS"/>
</dbReference>
<evidence type="ECO:0000256" key="1">
    <source>
        <dbReference type="ARBA" id="ARBA00006484"/>
    </source>
</evidence>
<dbReference type="Pfam" id="PF00106">
    <property type="entry name" value="adh_short"/>
    <property type="match status" value="1"/>
</dbReference>
<evidence type="ECO:0000256" key="3">
    <source>
        <dbReference type="RuleBase" id="RU000363"/>
    </source>
</evidence>
<dbReference type="PRINTS" id="PR00081">
    <property type="entry name" value="GDHRDH"/>
</dbReference>
<dbReference type="InterPro" id="IPR036291">
    <property type="entry name" value="NAD(P)-bd_dom_sf"/>
</dbReference>
<dbReference type="PANTHER" id="PTHR44196">
    <property type="entry name" value="DEHYDROGENASE/REDUCTASE SDR FAMILY MEMBER 7B"/>
    <property type="match status" value="1"/>
</dbReference>
<dbReference type="Proteomes" id="UP001163947">
    <property type="component" value="Chromosome"/>
</dbReference>
<dbReference type="PRINTS" id="PR00080">
    <property type="entry name" value="SDRFAMILY"/>
</dbReference>
<evidence type="ECO:0000313" key="5">
    <source>
        <dbReference type="EMBL" id="UYF94475.1"/>
    </source>
</evidence>
<dbReference type="GO" id="GO:0016020">
    <property type="term" value="C:membrane"/>
    <property type="evidence" value="ECO:0007669"/>
    <property type="project" value="TreeGrafter"/>
</dbReference>
<dbReference type="AlphaFoldDB" id="A0AA46SA86"/>